<gene>
    <name evidence="2" type="ORF">LVIROSA_LOCUS22021</name>
</gene>
<evidence type="ECO:0000259" key="1">
    <source>
        <dbReference type="Pfam" id="PF13966"/>
    </source>
</evidence>
<reference evidence="2 3" key="1">
    <citation type="submission" date="2022-01" db="EMBL/GenBank/DDBJ databases">
        <authorList>
            <person name="Xiong W."/>
            <person name="Schranz E."/>
        </authorList>
    </citation>
    <scope>NUCLEOTIDE SEQUENCE [LARGE SCALE GENOMIC DNA]</scope>
</reference>
<keyword evidence="3" id="KW-1185">Reference proteome</keyword>
<evidence type="ECO:0000313" key="2">
    <source>
        <dbReference type="EMBL" id="CAH1435589.1"/>
    </source>
</evidence>
<dbReference type="AlphaFoldDB" id="A0AAU9NCP3"/>
<dbReference type="PANTHER" id="PTHR33116:SF84">
    <property type="entry name" value="RNA-DIRECTED DNA POLYMERASE"/>
    <property type="match status" value="1"/>
</dbReference>
<dbReference type="PANTHER" id="PTHR33116">
    <property type="entry name" value="REVERSE TRANSCRIPTASE ZINC-BINDING DOMAIN-CONTAINING PROTEIN-RELATED-RELATED"/>
    <property type="match status" value="1"/>
</dbReference>
<dbReference type="InterPro" id="IPR026960">
    <property type="entry name" value="RVT-Znf"/>
</dbReference>
<feature type="domain" description="Reverse transcriptase zinc-binding" evidence="1">
    <location>
        <begin position="424"/>
        <end position="508"/>
    </location>
</feature>
<organism evidence="2 3">
    <name type="scientific">Lactuca virosa</name>
    <dbReference type="NCBI Taxonomy" id="75947"/>
    <lineage>
        <taxon>Eukaryota</taxon>
        <taxon>Viridiplantae</taxon>
        <taxon>Streptophyta</taxon>
        <taxon>Embryophyta</taxon>
        <taxon>Tracheophyta</taxon>
        <taxon>Spermatophyta</taxon>
        <taxon>Magnoliopsida</taxon>
        <taxon>eudicotyledons</taxon>
        <taxon>Gunneridae</taxon>
        <taxon>Pentapetalae</taxon>
        <taxon>asterids</taxon>
        <taxon>campanulids</taxon>
        <taxon>Asterales</taxon>
        <taxon>Asteraceae</taxon>
        <taxon>Cichorioideae</taxon>
        <taxon>Cichorieae</taxon>
        <taxon>Lactucinae</taxon>
        <taxon>Lactuca</taxon>
    </lineage>
</organism>
<dbReference type="Proteomes" id="UP001157418">
    <property type="component" value="Unassembled WGS sequence"/>
</dbReference>
<comment type="caution">
    <text evidence="2">The sequence shown here is derived from an EMBL/GenBank/DDBJ whole genome shotgun (WGS) entry which is preliminary data.</text>
</comment>
<name>A0AAU9NCP3_9ASTR</name>
<dbReference type="EMBL" id="CAKMRJ010004445">
    <property type="protein sequence ID" value="CAH1435589.1"/>
    <property type="molecule type" value="Genomic_DNA"/>
</dbReference>
<dbReference type="Pfam" id="PF13966">
    <property type="entry name" value="zf-RVT"/>
    <property type="match status" value="1"/>
</dbReference>
<protein>
    <recommendedName>
        <fullName evidence="1">Reverse transcriptase zinc-binding domain-containing protein</fullName>
    </recommendedName>
</protein>
<sequence length="613" mass="71713">MNWLLEGDNNTKFFHRVVKSRGNKNRILMVLDEDGRWVSGKAMKEKFVNHFKKFLGCEDITEFSCLNDGFFHNKLDSRVALNMIRVVTDEEIKVAMFDIDDNRAPARVIRDALDDFKKVSGLKASMEKSQIFFSCVKPNMRRIILGILPFDIGKFPFKYLGIPMCVTKLFCRDCKQLVGKIKMRILNWKSKALSFAGRLQLINYVLTTIHVSWASIFKIPIATIREVEKICRSYLWANGEIVKGKAKVKWIDICRPKDYGGLGVKNLRKWNDALLAKHVWNMINNKNSLWVQWVKKNYIGDRNFWDILQKKSMSWTWKRFLEVRKIVRPHVVSCVGNGMNTSLWHDWWHPIGILSTIISRRDWIRNGFSDISKVSDVMVNDFYLWPVEWVIEFPGLKDGPMFCIDANQRDVTGWRDKNGVCKQFSCKQVWRDINNFGDKVPWYDIVWYGNCIPRNSFILWLAILNRLKTQDRVKGWEISGNLLCPFCAISSDSHDHLFFKCEFSHLIWSYFCNKIGLNIFFDDWNDLILKLSISFKGNSVENLVNKCVFSSCVSHIWKERNSRLFSSRRNSHKVVISCIESKIQLKLLGLRKEAIMVNDRVFKTLGISGMDRI</sequence>
<proteinExistence type="predicted"/>
<evidence type="ECO:0000313" key="3">
    <source>
        <dbReference type="Proteomes" id="UP001157418"/>
    </source>
</evidence>
<accession>A0AAU9NCP3</accession>